<dbReference type="GO" id="GO:0090729">
    <property type="term" value="F:toxin activity"/>
    <property type="evidence" value="ECO:0007669"/>
    <property type="project" value="UniProtKB-KW"/>
</dbReference>
<keyword evidence="6" id="KW-0800">Toxin</keyword>
<sequence>MKLVDANVLLYAVNSASTHHEASRRWLDGALSGSDSIGFAWLPMLAFVRLSTKIGLFPSPLAPSDAIRQVLDWTTAPGATTIGPTARHGDILHGLLARSGTGGNLVNDAHLAALAIEHRASIVSYDSDFRRFEGIRLDTPETLLADKR</sequence>
<dbReference type="InterPro" id="IPR029060">
    <property type="entry name" value="PIN-like_dom_sf"/>
</dbReference>
<dbReference type="InterPro" id="IPR006226">
    <property type="entry name" value="Mtu_PIN"/>
</dbReference>
<dbReference type="RefSeq" id="WP_067388925.1">
    <property type="nucleotide sequence ID" value="NZ_BCTA01000027.1"/>
</dbReference>
<protein>
    <recommendedName>
        <fullName evidence="6">Ribonuclease VapC</fullName>
        <shortName evidence="6">RNase VapC</shortName>
        <ecNumber evidence="6">3.1.-.-</ecNumber>
    </recommendedName>
    <alternativeName>
        <fullName evidence="6">Toxin VapC</fullName>
    </alternativeName>
</protein>
<comment type="caution">
    <text evidence="9">The sequence shown here is derived from an EMBL/GenBank/DDBJ whole genome shotgun (WGS) entry which is preliminary data.</text>
</comment>
<keyword evidence="1 6" id="KW-1277">Toxin-antitoxin system</keyword>
<feature type="binding site" evidence="6">
    <location>
        <position position="108"/>
    </location>
    <ligand>
        <name>Mg(2+)</name>
        <dbReference type="ChEBI" id="CHEBI:18420"/>
    </ligand>
</feature>
<accession>A0AAW5SNW6</accession>
<evidence type="ECO:0000313" key="11">
    <source>
        <dbReference type="Proteomes" id="UP001207528"/>
    </source>
</evidence>
<dbReference type="InterPro" id="IPR002716">
    <property type="entry name" value="PIN_dom"/>
</dbReference>
<dbReference type="GO" id="GO:0004540">
    <property type="term" value="F:RNA nuclease activity"/>
    <property type="evidence" value="ECO:0007669"/>
    <property type="project" value="InterPro"/>
</dbReference>
<evidence type="ECO:0000256" key="2">
    <source>
        <dbReference type="ARBA" id="ARBA00022722"/>
    </source>
</evidence>
<comment type="similarity">
    <text evidence="6">Belongs to the PINc/VapC protein family.</text>
</comment>
<reference evidence="9" key="3">
    <citation type="journal article" date="2022" name="BMC Genomics">
        <title>Comparative genome analysis of mycobacteria focusing on tRNA and non-coding RNA.</title>
        <authorList>
            <person name="Behra P.R.K."/>
            <person name="Pettersson B.M.F."/>
            <person name="Ramesh M."/>
            <person name="Das S."/>
            <person name="Dasgupta S."/>
            <person name="Kirsebom L.A."/>
        </authorList>
    </citation>
    <scope>NUCLEOTIDE SEQUENCE</scope>
    <source>
        <strain evidence="9">DSM 44203</strain>
    </source>
</reference>
<dbReference type="EC" id="3.1.-.-" evidence="6"/>
<keyword evidence="5 6" id="KW-0460">Magnesium</keyword>
<feature type="binding site" evidence="6">
    <location>
        <position position="5"/>
    </location>
    <ligand>
        <name>Mg(2+)</name>
        <dbReference type="ChEBI" id="CHEBI:18420"/>
    </ligand>
</feature>
<reference evidence="8 10" key="1">
    <citation type="journal article" date="2016" name="Genome Announc.">
        <title>Draft Genome Sequences of Five Rapidly Growing Mycobacterium Species, M. thermoresistibile, M. fortuitum subsp. acetamidolyticum, M. canariasense, M. brisbanense, and M. novocastrense.</title>
        <authorList>
            <person name="Katahira K."/>
            <person name="Ogura Y."/>
            <person name="Gotoh Y."/>
            <person name="Hayashi T."/>
        </authorList>
    </citation>
    <scope>NUCLEOTIDE SEQUENCE [LARGE SCALE GENOMIC DNA]</scope>
    <source>
        <strain evidence="8 10">JCM18114</strain>
    </source>
</reference>
<organism evidence="9 11">
    <name type="scientific">Mycolicibacterium novocastrense</name>
    <name type="common">Mycobacterium novocastrense</name>
    <dbReference type="NCBI Taxonomy" id="59813"/>
    <lineage>
        <taxon>Bacteria</taxon>
        <taxon>Bacillati</taxon>
        <taxon>Actinomycetota</taxon>
        <taxon>Actinomycetes</taxon>
        <taxon>Mycobacteriales</taxon>
        <taxon>Mycobacteriaceae</taxon>
        <taxon>Mycolicibacterium</taxon>
    </lineage>
</organism>
<keyword evidence="4 6" id="KW-0378">Hydrolase</keyword>
<evidence type="ECO:0000256" key="3">
    <source>
        <dbReference type="ARBA" id="ARBA00022723"/>
    </source>
</evidence>
<dbReference type="CDD" id="cd18678">
    <property type="entry name" value="PIN_MtVapC25_VapC33-like"/>
    <property type="match status" value="1"/>
</dbReference>
<dbReference type="HAMAP" id="MF_00265">
    <property type="entry name" value="VapC_Nob1"/>
    <property type="match status" value="1"/>
</dbReference>
<reference evidence="9" key="2">
    <citation type="submission" date="2020-07" db="EMBL/GenBank/DDBJ databases">
        <authorList>
            <person name="Pettersson B.M.F."/>
            <person name="Behra P.R.K."/>
            <person name="Ramesh M."/>
            <person name="Das S."/>
            <person name="Dasgupta S."/>
            <person name="Kirsebom L.A."/>
        </authorList>
    </citation>
    <scope>NUCLEOTIDE SEQUENCE</scope>
    <source>
        <strain evidence="9">DSM 44203</strain>
    </source>
</reference>
<evidence type="ECO:0000259" key="7">
    <source>
        <dbReference type="Pfam" id="PF01850"/>
    </source>
</evidence>
<gene>
    <name evidence="6" type="primary">vapC</name>
    <name evidence="9" type="ORF">H7I77_19385</name>
    <name evidence="8" type="ORF">RMCN_2088</name>
</gene>
<dbReference type="Gene3D" id="3.40.50.1010">
    <property type="entry name" value="5'-nuclease"/>
    <property type="match status" value="1"/>
</dbReference>
<dbReference type="GO" id="GO:0000287">
    <property type="term" value="F:magnesium ion binding"/>
    <property type="evidence" value="ECO:0007669"/>
    <property type="project" value="UniProtKB-UniRule"/>
</dbReference>
<evidence type="ECO:0000313" key="9">
    <source>
        <dbReference type="EMBL" id="MCV7025489.1"/>
    </source>
</evidence>
<feature type="domain" description="PIN" evidence="7">
    <location>
        <begin position="3"/>
        <end position="133"/>
    </location>
</feature>
<dbReference type="Proteomes" id="UP000069773">
    <property type="component" value="Unassembled WGS sequence"/>
</dbReference>
<dbReference type="Proteomes" id="UP001207528">
    <property type="component" value="Unassembled WGS sequence"/>
</dbReference>
<evidence type="ECO:0000313" key="10">
    <source>
        <dbReference type="Proteomes" id="UP000069773"/>
    </source>
</evidence>
<evidence type="ECO:0000256" key="4">
    <source>
        <dbReference type="ARBA" id="ARBA00022801"/>
    </source>
</evidence>
<name>A0AAW5SNW6_MYCNV</name>
<dbReference type="NCBIfam" id="TIGR00028">
    <property type="entry name" value="Mtu_PIN_fam"/>
    <property type="match status" value="1"/>
</dbReference>
<evidence type="ECO:0000256" key="1">
    <source>
        <dbReference type="ARBA" id="ARBA00022649"/>
    </source>
</evidence>
<evidence type="ECO:0000313" key="8">
    <source>
        <dbReference type="EMBL" id="GAT08955.1"/>
    </source>
</evidence>
<evidence type="ECO:0000256" key="6">
    <source>
        <dbReference type="HAMAP-Rule" id="MF_00265"/>
    </source>
</evidence>
<dbReference type="EMBL" id="JACKTI010000047">
    <property type="protein sequence ID" value="MCV7025489.1"/>
    <property type="molecule type" value="Genomic_DNA"/>
</dbReference>
<dbReference type="EMBL" id="BCTA01000027">
    <property type="protein sequence ID" value="GAT08955.1"/>
    <property type="molecule type" value="Genomic_DNA"/>
</dbReference>
<dbReference type="AlphaFoldDB" id="A0AAW5SNW6"/>
<dbReference type="InterPro" id="IPR022907">
    <property type="entry name" value="VapC_family"/>
</dbReference>
<proteinExistence type="inferred from homology"/>
<dbReference type="GO" id="GO:0016788">
    <property type="term" value="F:hydrolase activity, acting on ester bonds"/>
    <property type="evidence" value="ECO:0007669"/>
    <property type="project" value="InterPro"/>
</dbReference>
<dbReference type="Pfam" id="PF01850">
    <property type="entry name" value="PIN"/>
    <property type="match status" value="1"/>
</dbReference>
<keyword evidence="2 6" id="KW-0540">Nuclease</keyword>
<dbReference type="SUPFAM" id="SSF88723">
    <property type="entry name" value="PIN domain-like"/>
    <property type="match status" value="1"/>
</dbReference>
<keyword evidence="10" id="KW-1185">Reference proteome</keyword>
<comment type="function">
    <text evidence="6">Toxic component of a toxin-antitoxin (TA) system. An RNase.</text>
</comment>
<comment type="cofactor">
    <cofactor evidence="6">
        <name>Mg(2+)</name>
        <dbReference type="ChEBI" id="CHEBI:18420"/>
    </cofactor>
</comment>
<evidence type="ECO:0000256" key="5">
    <source>
        <dbReference type="ARBA" id="ARBA00022842"/>
    </source>
</evidence>
<keyword evidence="3 6" id="KW-0479">Metal-binding</keyword>
<dbReference type="GO" id="GO:0045926">
    <property type="term" value="P:negative regulation of growth"/>
    <property type="evidence" value="ECO:0007669"/>
    <property type="project" value="UniProtKB-ARBA"/>
</dbReference>